<protein>
    <submittedName>
        <fullName evidence="2">Coiled-coil domain-containing protein 7</fullName>
    </submittedName>
</protein>
<dbReference type="RefSeq" id="XP_073911500.1">
    <property type="nucleotide sequence ID" value="XM_074055399.1"/>
</dbReference>
<name>A0AC58L2W1_CASCN</name>
<proteinExistence type="predicted"/>
<reference evidence="2" key="1">
    <citation type="submission" date="2025-08" db="UniProtKB">
        <authorList>
            <consortium name="RefSeq"/>
        </authorList>
    </citation>
    <scope>IDENTIFICATION</scope>
</reference>
<evidence type="ECO:0000313" key="1">
    <source>
        <dbReference type="Proteomes" id="UP001732720"/>
    </source>
</evidence>
<evidence type="ECO:0000313" key="2">
    <source>
        <dbReference type="RefSeq" id="XP_073911500.1"/>
    </source>
</evidence>
<gene>
    <name evidence="2" type="primary">Ccdc7</name>
</gene>
<organism evidence="1 2">
    <name type="scientific">Castor canadensis</name>
    <name type="common">American beaver</name>
    <dbReference type="NCBI Taxonomy" id="51338"/>
    <lineage>
        <taxon>Eukaryota</taxon>
        <taxon>Metazoa</taxon>
        <taxon>Chordata</taxon>
        <taxon>Craniata</taxon>
        <taxon>Vertebrata</taxon>
        <taxon>Euteleostomi</taxon>
        <taxon>Mammalia</taxon>
        <taxon>Eutheria</taxon>
        <taxon>Euarchontoglires</taxon>
        <taxon>Glires</taxon>
        <taxon>Rodentia</taxon>
        <taxon>Castorimorpha</taxon>
        <taxon>Castoridae</taxon>
        <taxon>Castor</taxon>
    </lineage>
</organism>
<keyword evidence="1" id="KW-1185">Reference proteome</keyword>
<sequence length="559" mass="62825">MKSTKQQEATIDKWASVSEMSHNKLMLNSPLSPKPKGKHSAKTVGDKIEPMVLRSPPTGESIVRYALPIPSSKTKELMSEEQKIKSIIKHLKMVVSTLEETYGFDMENGEKPVVKPDQEGLTFSLASDMNSFLVSCSQFSTQLEDVIKEQNNILDSIFKWFQQQVNQMEEISKDQTILEDVSDKMATLNFAQVAKLVKKFEELRVTLKKGLNMPLSSFIKSHSTEETAYISPTELQSIYSLTDRLNVMIKIYEKQSNILMKALQDQDLLETKYKEMQDDFDLLSNEKSVLENELKKLKAEEKEKRKYEESEEKMSPASDHKIQEDFLQVQKEALELKMENKNLREQLNQALLEAERNKRQVDYLLKEGMEFLYKSGENKSTVESNIDKTKSKGELSETVPLEGETSTAFVSDSGKQKTNAQIQNETPIEESSEKKRASSAVSDLSQIFKFEDKSATSESSYAISVQTSPSENYDKSFISTSSSKEGQDSLSVAMSPQGKETVPFTSLPTLLTKGKSQSIVGAVQFPSPAYRVLTAISYGSAAASAGPLQQRSTLTHLQF</sequence>
<accession>A0AC58L2W1</accession>
<dbReference type="Proteomes" id="UP001732720">
    <property type="component" value="Chromosome 15"/>
</dbReference>